<comment type="caution">
    <text evidence="2">The sequence shown here is derived from an EMBL/GenBank/DDBJ whole genome shotgun (WGS) entry which is preliminary data.</text>
</comment>
<feature type="transmembrane region" description="Helical" evidence="1">
    <location>
        <begin position="113"/>
        <end position="130"/>
    </location>
</feature>
<keyword evidence="1" id="KW-1133">Transmembrane helix</keyword>
<keyword evidence="1" id="KW-0472">Membrane</keyword>
<name>A0A1Y2BEM3_9FUNG</name>
<feature type="transmembrane region" description="Helical" evidence="1">
    <location>
        <begin position="276"/>
        <end position="296"/>
    </location>
</feature>
<proteinExistence type="predicted"/>
<keyword evidence="3" id="KW-1185">Reference proteome</keyword>
<evidence type="ECO:0000313" key="2">
    <source>
        <dbReference type="EMBL" id="ORY33283.1"/>
    </source>
</evidence>
<keyword evidence="1" id="KW-0812">Transmembrane</keyword>
<feature type="transmembrane region" description="Helical" evidence="1">
    <location>
        <begin position="191"/>
        <end position="217"/>
    </location>
</feature>
<protein>
    <submittedName>
        <fullName evidence="2">Uncharacterized protein</fullName>
    </submittedName>
</protein>
<dbReference type="AlphaFoldDB" id="A0A1Y2BEM3"/>
<evidence type="ECO:0000313" key="3">
    <source>
        <dbReference type="Proteomes" id="UP000193642"/>
    </source>
</evidence>
<sequence>MPLTYPHLPANHPMNRTPPNLLAAISPQMFLSQSRQLMFPTPWHQTMNVIWGIQIWILFLHCFWVRRWLPQQWTGSRNAEAEVWRESDLEMEEQGASTGVSTSQKTSRWTPPWTVWNFWSMLFTHAVFYIYELDCTSITFRYVPMAYHHFIALFIFLAYAENVNSLCVITIFPFVLHNAFWVLGANDYTLLFWYNFFILLCGFVTTSIAVSLAVLNYRQRKVLESSERAFMSPISPFLPLLAMAIAANNYFTYCRYYNGDVCDRKLMLSDDAGTNLVYWCILIFLSSVLGTIAIGWKLGSSLWLQQLCLKANDLSIATTFTETRYLVGNKWRGGGRLSPVGAIMLLCGWNSQDLENWTLWSRLSSIRGQLNDGVVWKRIINDREV</sequence>
<dbReference type="OrthoDB" id="2111679at2759"/>
<evidence type="ECO:0000256" key="1">
    <source>
        <dbReference type="SAM" id="Phobius"/>
    </source>
</evidence>
<feature type="transmembrane region" description="Helical" evidence="1">
    <location>
        <begin position="229"/>
        <end position="251"/>
    </location>
</feature>
<dbReference type="EMBL" id="MCGO01000068">
    <property type="protein sequence ID" value="ORY33283.1"/>
    <property type="molecule type" value="Genomic_DNA"/>
</dbReference>
<accession>A0A1Y2BEM3</accession>
<feature type="transmembrane region" description="Helical" evidence="1">
    <location>
        <begin position="49"/>
        <end position="69"/>
    </location>
</feature>
<organism evidence="2 3">
    <name type="scientific">Rhizoclosmatium globosum</name>
    <dbReference type="NCBI Taxonomy" id="329046"/>
    <lineage>
        <taxon>Eukaryota</taxon>
        <taxon>Fungi</taxon>
        <taxon>Fungi incertae sedis</taxon>
        <taxon>Chytridiomycota</taxon>
        <taxon>Chytridiomycota incertae sedis</taxon>
        <taxon>Chytridiomycetes</taxon>
        <taxon>Chytridiales</taxon>
        <taxon>Chytriomycetaceae</taxon>
        <taxon>Rhizoclosmatium</taxon>
    </lineage>
</organism>
<dbReference type="Proteomes" id="UP000193642">
    <property type="component" value="Unassembled WGS sequence"/>
</dbReference>
<reference evidence="2 3" key="1">
    <citation type="submission" date="2016-07" db="EMBL/GenBank/DDBJ databases">
        <title>Pervasive Adenine N6-methylation of Active Genes in Fungi.</title>
        <authorList>
            <consortium name="DOE Joint Genome Institute"/>
            <person name="Mondo S.J."/>
            <person name="Dannebaum R.O."/>
            <person name="Kuo R.C."/>
            <person name="Labutti K."/>
            <person name="Haridas S."/>
            <person name="Kuo A."/>
            <person name="Salamov A."/>
            <person name="Ahrendt S.R."/>
            <person name="Lipzen A."/>
            <person name="Sullivan W."/>
            <person name="Andreopoulos W.B."/>
            <person name="Clum A."/>
            <person name="Lindquist E."/>
            <person name="Daum C."/>
            <person name="Ramamoorthy G.K."/>
            <person name="Gryganskyi A."/>
            <person name="Culley D."/>
            <person name="Magnuson J.K."/>
            <person name="James T.Y."/>
            <person name="O'Malley M.A."/>
            <person name="Stajich J.E."/>
            <person name="Spatafora J.W."/>
            <person name="Visel A."/>
            <person name="Grigoriev I.V."/>
        </authorList>
    </citation>
    <scope>NUCLEOTIDE SEQUENCE [LARGE SCALE GENOMIC DNA]</scope>
    <source>
        <strain evidence="2 3">JEL800</strain>
    </source>
</reference>
<gene>
    <name evidence="2" type="ORF">BCR33DRAFT_856339</name>
</gene>